<dbReference type="InterPro" id="IPR011486">
    <property type="entry name" value="BBP2"/>
</dbReference>
<organism evidence="2 3">
    <name type="scientific">Thermocrinis albus (strain DSM 14484 / JCM 11386 / HI 11/12)</name>
    <dbReference type="NCBI Taxonomy" id="638303"/>
    <lineage>
        <taxon>Bacteria</taxon>
        <taxon>Pseudomonadati</taxon>
        <taxon>Aquificota</taxon>
        <taxon>Aquificia</taxon>
        <taxon>Aquificales</taxon>
        <taxon>Aquificaceae</taxon>
        <taxon>Thermocrinis</taxon>
    </lineage>
</organism>
<name>D3SMG5_THEAH</name>
<evidence type="ECO:0000313" key="3">
    <source>
        <dbReference type="Proteomes" id="UP000002043"/>
    </source>
</evidence>
<dbReference type="RefSeq" id="WP_012992351.1">
    <property type="nucleotide sequence ID" value="NC_013894.1"/>
</dbReference>
<dbReference type="Gene3D" id="2.40.160.10">
    <property type="entry name" value="Porin"/>
    <property type="match status" value="1"/>
</dbReference>
<dbReference type="HOGENOM" id="CLU_056889_0_0_0"/>
<accession>D3SMG5</accession>
<sequence>MKKYLLLTALTGCVFQASALELKTDFMGSINVNGALTGYILYSNNKTDNKKTRYDVGSAIIQISKPAEPWGFNLMGGAYSLPVVGVGLSKTATYTDLYSALPVAYLELTPVKGLSIKAGRLPTIIGYESAFTYLNNYIQRGLVWNMQPVFHQGVRVSYSTDLLGVTLGVNDGFFTASTAHAKAALEGSIALTPVKDGSIAFNFLIPSKSSRPNNTAAPANKREYNLVASYSIGNLTAAVDALYVEAPADSEAQVPSKAKASGVALHLAYNLKPFKVAGRIEYVKDNSDVGGIDLVGLGDGNKAWTFTLTPSYSKGPLFVRGELSYVAADRPFTSNSKKNQTRLGVEVGFLF</sequence>
<dbReference type="EMBL" id="CP001931">
    <property type="protein sequence ID" value="ADC89945.1"/>
    <property type="molecule type" value="Genomic_DNA"/>
</dbReference>
<dbReference type="Proteomes" id="UP000002043">
    <property type="component" value="Chromosome"/>
</dbReference>
<keyword evidence="1" id="KW-0732">Signal</keyword>
<dbReference type="SUPFAM" id="SSF56935">
    <property type="entry name" value="Porins"/>
    <property type="match status" value="1"/>
</dbReference>
<keyword evidence="3" id="KW-1185">Reference proteome</keyword>
<feature type="signal peptide" evidence="1">
    <location>
        <begin position="1"/>
        <end position="19"/>
    </location>
</feature>
<evidence type="ECO:0000256" key="1">
    <source>
        <dbReference type="SAM" id="SignalP"/>
    </source>
</evidence>
<evidence type="ECO:0000313" key="2">
    <source>
        <dbReference type="EMBL" id="ADC89945.1"/>
    </source>
</evidence>
<feature type="chain" id="PRO_5003050368" description="Porin" evidence="1">
    <location>
        <begin position="20"/>
        <end position="351"/>
    </location>
</feature>
<protein>
    <recommendedName>
        <fullName evidence="4">Porin</fullName>
    </recommendedName>
</protein>
<dbReference type="InterPro" id="IPR023614">
    <property type="entry name" value="Porin_dom_sf"/>
</dbReference>
<dbReference type="OrthoDB" id="11258at2"/>
<dbReference type="STRING" id="638303.Thal_1314"/>
<evidence type="ECO:0008006" key="4">
    <source>
        <dbReference type="Google" id="ProtNLM"/>
    </source>
</evidence>
<proteinExistence type="predicted"/>
<dbReference type="KEGG" id="tal:Thal_1314"/>
<reference evidence="3" key="1">
    <citation type="journal article" date="2010" name="Stand. Genomic Sci.">
        <title>Complete genome sequence of Thermocrinis albus type strain (HI 11/12T).</title>
        <authorList>
            <person name="Wirth R."/>
            <person name="Sikorski J."/>
            <person name="Brambilla E."/>
            <person name="Misra M."/>
            <person name="Lapidus A."/>
            <person name="Copeland A."/>
            <person name="Nolan M."/>
            <person name="Lucas S."/>
            <person name="Chen F."/>
            <person name="Tice H."/>
            <person name="Cheng J.F."/>
            <person name="Han C."/>
            <person name="Detter J.C."/>
            <person name="Tapia R."/>
            <person name="Bruce D."/>
            <person name="Goodwin L."/>
            <person name="Pitluck S."/>
            <person name="Pati A."/>
            <person name="Anderson I."/>
            <person name="Ivanova N."/>
            <person name="Mavromatis K."/>
            <person name="Mikhailova N."/>
            <person name="Chen A."/>
            <person name="Palaniappan K."/>
            <person name="Bilek Y."/>
            <person name="Hader T."/>
            <person name="Land M."/>
            <person name="Hauser L."/>
            <person name="Chang Y.J."/>
            <person name="Jeffries C.D."/>
            <person name="Tindall B.J."/>
            <person name="Rohde M."/>
            <person name="Goker M."/>
            <person name="Bristow J."/>
            <person name="Eisen J.A."/>
            <person name="Markowitz V."/>
            <person name="Hugenholtz P."/>
            <person name="Kyrpides N.C."/>
            <person name="Klenk H.P."/>
        </authorList>
    </citation>
    <scope>NUCLEOTIDE SEQUENCE [LARGE SCALE GENOMIC DNA]</scope>
    <source>
        <strain evidence="3">DSM 14484 / JCM 11386 / HI 11/12</strain>
    </source>
</reference>
<dbReference type="Pfam" id="PF07642">
    <property type="entry name" value="BBP2"/>
    <property type="match status" value="1"/>
</dbReference>
<dbReference type="eggNOG" id="COG3203">
    <property type="taxonomic scope" value="Bacteria"/>
</dbReference>
<gene>
    <name evidence="2" type="ordered locus">Thal_1314</name>
</gene>
<dbReference type="AlphaFoldDB" id="D3SMG5"/>